<evidence type="ECO:0000313" key="3">
    <source>
        <dbReference type="Proteomes" id="UP000664169"/>
    </source>
</evidence>
<sequence length="425" mass="48768">MSGLLDLPYEILGCVFRQCNPTSWTALRESCKTLRDLIDRDHLLYKNYYIQTLDNPMHVRGPGPDAVGKQWIDDVKRYVKMERILASTSIQEKTVHFDMIAQCILELITTAAPGYDSKNINLLRKHFKDKQNQTVFLCDSSLFARARREHPELRSSSKKRETNAREISAKLHCLHGKAIEEASFELGSIMYPFACSKVYDLRNYTDNTMWGPFKADGSGEVDWELAEAIMIVLTHNLRQCRIFSHRFIRPIWDMPFSGVASNSHIAQENLHQLPSPDSMLEDLYGINGTWMRVICFLDYTELFAYNFTSVATPRGEPRPPLNTDEAIRMIVMHIRITKIEAPGPNDGQALPVVHFHGKSRPRYAHSDPHATAHVRGYVRLTKENEVQWTTFSIFHGDFDRHGPVGPTAFWKISDQNDLEDSDPED</sequence>
<keyword evidence="3" id="KW-1185">Reference proteome</keyword>
<gene>
    <name evidence="2" type="ORF">GOMPHAMPRED_005712</name>
</gene>
<evidence type="ECO:0000313" key="2">
    <source>
        <dbReference type="EMBL" id="CAF9930707.1"/>
    </source>
</evidence>
<dbReference type="EMBL" id="CAJPDQ010000036">
    <property type="protein sequence ID" value="CAF9930707.1"/>
    <property type="molecule type" value="Genomic_DNA"/>
</dbReference>
<dbReference type="Pfam" id="PF00646">
    <property type="entry name" value="F-box"/>
    <property type="match status" value="1"/>
</dbReference>
<dbReference type="InterPro" id="IPR001810">
    <property type="entry name" value="F-box_dom"/>
</dbReference>
<dbReference type="Proteomes" id="UP000664169">
    <property type="component" value="Unassembled WGS sequence"/>
</dbReference>
<evidence type="ECO:0000259" key="1">
    <source>
        <dbReference type="PROSITE" id="PS50181"/>
    </source>
</evidence>
<accession>A0A8H3FX63</accession>
<dbReference type="AlphaFoldDB" id="A0A8H3FX63"/>
<name>A0A8H3FX63_9LECA</name>
<dbReference type="InterPro" id="IPR036047">
    <property type="entry name" value="F-box-like_dom_sf"/>
</dbReference>
<dbReference type="PROSITE" id="PS50181">
    <property type="entry name" value="FBOX"/>
    <property type="match status" value="1"/>
</dbReference>
<comment type="caution">
    <text evidence="2">The sequence shown here is derived from an EMBL/GenBank/DDBJ whole genome shotgun (WGS) entry which is preliminary data.</text>
</comment>
<dbReference type="SUPFAM" id="SSF81383">
    <property type="entry name" value="F-box domain"/>
    <property type="match status" value="1"/>
</dbReference>
<proteinExistence type="predicted"/>
<organism evidence="2 3">
    <name type="scientific">Gomphillus americanus</name>
    <dbReference type="NCBI Taxonomy" id="1940652"/>
    <lineage>
        <taxon>Eukaryota</taxon>
        <taxon>Fungi</taxon>
        <taxon>Dikarya</taxon>
        <taxon>Ascomycota</taxon>
        <taxon>Pezizomycotina</taxon>
        <taxon>Lecanoromycetes</taxon>
        <taxon>OSLEUM clade</taxon>
        <taxon>Ostropomycetidae</taxon>
        <taxon>Ostropales</taxon>
        <taxon>Graphidaceae</taxon>
        <taxon>Gomphilloideae</taxon>
        <taxon>Gomphillus</taxon>
    </lineage>
</organism>
<reference evidence="2" key="1">
    <citation type="submission" date="2021-03" db="EMBL/GenBank/DDBJ databases">
        <authorList>
            <person name="Tagirdzhanova G."/>
        </authorList>
    </citation>
    <scope>NUCLEOTIDE SEQUENCE</scope>
</reference>
<dbReference type="OrthoDB" id="3226064at2759"/>
<protein>
    <recommendedName>
        <fullName evidence="1">F-box domain-containing protein</fullName>
    </recommendedName>
</protein>
<feature type="domain" description="F-box" evidence="1">
    <location>
        <begin position="1"/>
        <end position="48"/>
    </location>
</feature>